<proteinExistence type="predicted"/>
<dbReference type="PANTHER" id="PTHR46282:SF2">
    <property type="entry name" value="LEUCINE-RICH MELANOCYTE DIFFERENTIATION-ASSOCIATED PROTEIN"/>
    <property type="match status" value="1"/>
</dbReference>
<dbReference type="InterPro" id="IPR043313">
    <property type="entry name" value="LRMDA"/>
</dbReference>
<dbReference type="AlphaFoldDB" id="A0A7I8W814"/>
<evidence type="ECO:0000313" key="2">
    <source>
        <dbReference type="Proteomes" id="UP000549394"/>
    </source>
</evidence>
<comment type="caution">
    <text evidence="1">The sequence shown here is derived from an EMBL/GenBank/DDBJ whole genome shotgun (WGS) entry which is preliminary data.</text>
</comment>
<evidence type="ECO:0000313" key="1">
    <source>
        <dbReference type="EMBL" id="CAD5123991.1"/>
    </source>
</evidence>
<dbReference type="InterPro" id="IPR032675">
    <property type="entry name" value="LRR_dom_sf"/>
</dbReference>
<dbReference type="PANTHER" id="PTHR46282">
    <property type="entry name" value="LEUCINE-RICH MELANOCYTE DIFFERENTIATION-ASSOCIATED PROTEIN"/>
    <property type="match status" value="1"/>
</dbReference>
<dbReference type="OrthoDB" id="272149at2759"/>
<sequence length="233" mass="26717">MQFQNKLLKSKSNKPNGINKIVYHTGRVFDEVSNTEQLILMKEVAFVGFNCVKIPKHLLKKDSAYLVRKLDLSCNNLTSLRDLESLVNLQELIVDSNELGQDDSLNLPWMPRLQILSLNKNNISNLQTLLEELSQKCPALTYLSLIGNPTCPLDKLFKDRKKELYRYEILHTLPNLRFLDSTAVTWQERYNAVTFCGIWRKRNESRLSRGSNSEDSGFCKSASCTSFDISTYG</sequence>
<dbReference type="Pfam" id="PF14580">
    <property type="entry name" value="LRR_9"/>
    <property type="match status" value="1"/>
</dbReference>
<dbReference type="Gene3D" id="3.80.10.10">
    <property type="entry name" value="Ribonuclease Inhibitor"/>
    <property type="match status" value="1"/>
</dbReference>
<reference evidence="1 2" key="1">
    <citation type="submission" date="2020-08" db="EMBL/GenBank/DDBJ databases">
        <authorList>
            <person name="Hejnol A."/>
        </authorList>
    </citation>
    <scope>NUCLEOTIDE SEQUENCE [LARGE SCALE GENOMIC DNA]</scope>
</reference>
<dbReference type="InterPro" id="IPR001611">
    <property type="entry name" value="Leu-rich_rpt"/>
</dbReference>
<dbReference type="SUPFAM" id="SSF52058">
    <property type="entry name" value="L domain-like"/>
    <property type="match status" value="1"/>
</dbReference>
<dbReference type="Proteomes" id="UP000549394">
    <property type="component" value="Unassembled WGS sequence"/>
</dbReference>
<organism evidence="1 2">
    <name type="scientific">Dimorphilus gyrociliatus</name>
    <dbReference type="NCBI Taxonomy" id="2664684"/>
    <lineage>
        <taxon>Eukaryota</taxon>
        <taxon>Metazoa</taxon>
        <taxon>Spiralia</taxon>
        <taxon>Lophotrochozoa</taxon>
        <taxon>Annelida</taxon>
        <taxon>Polychaeta</taxon>
        <taxon>Polychaeta incertae sedis</taxon>
        <taxon>Dinophilidae</taxon>
        <taxon>Dimorphilus</taxon>
    </lineage>
</organism>
<protein>
    <submittedName>
        <fullName evidence="1">DgyrCDS12298</fullName>
    </submittedName>
</protein>
<dbReference type="EMBL" id="CAJFCJ010000020">
    <property type="protein sequence ID" value="CAD5123991.1"/>
    <property type="molecule type" value="Genomic_DNA"/>
</dbReference>
<name>A0A7I8W814_9ANNE</name>
<gene>
    <name evidence="1" type="ORF">DGYR_LOCUS11603</name>
</gene>
<dbReference type="PROSITE" id="PS51450">
    <property type="entry name" value="LRR"/>
    <property type="match status" value="2"/>
</dbReference>
<accession>A0A7I8W814</accession>
<keyword evidence="2" id="KW-1185">Reference proteome</keyword>